<accession>A0A2B4SFE3</accession>
<evidence type="ECO:0000313" key="2">
    <source>
        <dbReference type="EMBL" id="PFX29384.1"/>
    </source>
</evidence>
<evidence type="ECO:0000313" key="3">
    <source>
        <dbReference type="Proteomes" id="UP000225706"/>
    </source>
</evidence>
<dbReference type="PANTHER" id="PTHR31424:SF3">
    <property type="entry name" value="RING-TYPE DOMAIN-CONTAINING PROTEIN"/>
    <property type="match status" value="1"/>
</dbReference>
<dbReference type="AlphaFoldDB" id="A0A2B4SFE3"/>
<dbReference type="PANTHER" id="PTHR31424">
    <property type="entry name" value="PROTEIN CBG23806"/>
    <property type="match status" value="1"/>
</dbReference>
<name>A0A2B4SFE3_STYPI</name>
<dbReference type="Proteomes" id="UP000225706">
    <property type="component" value="Unassembled WGS sequence"/>
</dbReference>
<keyword evidence="1" id="KW-0175">Coiled coil</keyword>
<feature type="coiled-coil region" evidence="1">
    <location>
        <begin position="142"/>
        <end position="212"/>
    </location>
</feature>
<sequence length="852" mass="98788">MSDVLLDFEKKSLEFQLKVTESPLSYIKQQCVQESRIALAIYIPYPILMKWHELVGIKDERGNELNYIDLLNFWIPGRWFKVSKENGSRIHGRLRREAGAVVNKYTGKKVSGSKREEANRKGLTLNIYETELVVPHEIEENLSAAEQEIKEWKLRYKDLEKEKESLARGMMEAIRRKENEMGETVKTTEEKFRDIEEKNKELSEYIQNLEKKTGFLCQGKTIDSLGKRQQSRRLKELKEKSEIALWFLESHGLKLSFLKVQEAATNEFHTLEFDQLSANETDQNNLETLLFLLDKFCASDELYHELSLLSEDLPRTYLIKQRRNELNKLCHIERTPGQYPGAQLSFSETLQDHIKQFLESNSNHKGDEPIKVKISCDGAKMSRSANFMIMSFSLLQTGDLVMSSKGNRTIGVVNGPEKYETIETSFSEIINDINSVNKNGKIKVNDKEIAVQLFLGGDYKFLLMAMGMSGATSDYACLWCKVHKLFRWDMSKDLSHYNEELKRTLQEIKELSSSSKKFSCVKSPLFTIELDHIILDELHLMLRVTDKLTENLITEVMEKDAKQDFNMARGKEKGVNLDILIKTINELGITFSLWEKKNADGKGSGTYDWTSLVGSDKKKLTKLLPAKLEELDILFPETKETVIKLWKDFYTLYSLINSDSNAGDFYLDIFQKSKDFVNLFCSLGGVRIGYEKKRVTPYMHALVYHVPMFIKNHKNFRQFTGQGIEKNNDDAKKIYFQKSNKWDAAQDVLLLEHRQEALKHCEREKRQYTKRKAAYWEDGIIETRKKRKRACLRELQNDHNGADVQGNNLSEDKYNKMTVKQLRQEIKSIGINVKGIAKLKKCQLVEILKQNQ</sequence>
<evidence type="ECO:0000256" key="1">
    <source>
        <dbReference type="SAM" id="Coils"/>
    </source>
</evidence>
<reference evidence="3" key="1">
    <citation type="journal article" date="2017" name="bioRxiv">
        <title>Comparative analysis of the genomes of Stylophora pistillata and Acropora digitifera provides evidence for extensive differences between species of corals.</title>
        <authorList>
            <person name="Voolstra C.R."/>
            <person name="Li Y."/>
            <person name="Liew Y.J."/>
            <person name="Baumgarten S."/>
            <person name="Zoccola D."/>
            <person name="Flot J.-F."/>
            <person name="Tambutte S."/>
            <person name="Allemand D."/>
            <person name="Aranda M."/>
        </authorList>
    </citation>
    <scope>NUCLEOTIDE SEQUENCE [LARGE SCALE GENOMIC DNA]</scope>
</reference>
<keyword evidence="3" id="KW-1185">Reference proteome</keyword>
<dbReference type="EMBL" id="LSMT01000066">
    <property type="protein sequence ID" value="PFX29384.1"/>
    <property type="molecule type" value="Genomic_DNA"/>
</dbReference>
<gene>
    <name evidence="2" type="ORF">AWC38_SpisGene5878</name>
</gene>
<organism evidence="2 3">
    <name type="scientific">Stylophora pistillata</name>
    <name type="common">Smooth cauliflower coral</name>
    <dbReference type="NCBI Taxonomy" id="50429"/>
    <lineage>
        <taxon>Eukaryota</taxon>
        <taxon>Metazoa</taxon>
        <taxon>Cnidaria</taxon>
        <taxon>Anthozoa</taxon>
        <taxon>Hexacorallia</taxon>
        <taxon>Scleractinia</taxon>
        <taxon>Astrocoeniina</taxon>
        <taxon>Pocilloporidae</taxon>
        <taxon>Stylophora</taxon>
    </lineage>
</organism>
<dbReference type="OrthoDB" id="5986176at2759"/>
<comment type="caution">
    <text evidence="2">The sequence shown here is derived from an EMBL/GenBank/DDBJ whole genome shotgun (WGS) entry which is preliminary data.</text>
</comment>
<proteinExistence type="predicted"/>
<protein>
    <submittedName>
        <fullName evidence="2">Uncharacterized protein</fullName>
    </submittedName>
</protein>